<comment type="caution">
    <text evidence="3">The sequence shown here is derived from an EMBL/GenBank/DDBJ whole genome shotgun (WGS) entry which is preliminary data.</text>
</comment>
<feature type="domain" description="Transcription factor TFIIIC triple barrel" evidence="2">
    <location>
        <begin position="106"/>
        <end position="202"/>
    </location>
</feature>
<dbReference type="OrthoDB" id="1877767at2759"/>
<feature type="compositionally biased region" description="Basic and acidic residues" evidence="1">
    <location>
        <begin position="312"/>
        <end position="321"/>
    </location>
</feature>
<gene>
    <name evidence="3" type="ORF">K437DRAFT_273058</name>
</gene>
<name>A0A066WEB6_TILAU</name>
<feature type="region of interest" description="Disordered" evidence="1">
    <location>
        <begin position="265"/>
        <end position="321"/>
    </location>
</feature>
<accession>A0A066WEB6</accession>
<feature type="compositionally biased region" description="Basic and acidic residues" evidence="1">
    <location>
        <begin position="22"/>
        <end position="42"/>
    </location>
</feature>
<dbReference type="Gene3D" id="2.60.40.4370">
    <property type="match status" value="1"/>
</dbReference>
<feature type="compositionally biased region" description="Basic and acidic residues" evidence="1">
    <location>
        <begin position="75"/>
        <end position="94"/>
    </location>
</feature>
<feature type="region of interest" description="Disordered" evidence="1">
    <location>
        <begin position="1"/>
        <end position="102"/>
    </location>
</feature>
<keyword evidence="4" id="KW-1185">Reference proteome</keyword>
<dbReference type="InterPro" id="IPR019481">
    <property type="entry name" value="TFIIIC_triple_barrel"/>
</dbReference>
<dbReference type="Pfam" id="PF10419">
    <property type="entry name" value="TFIIIC_sub6"/>
    <property type="match status" value="1"/>
</dbReference>
<proteinExistence type="predicted"/>
<dbReference type="EMBL" id="JMSN01000018">
    <property type="protein sequence ID" value="KDN50848.1"/>
    <property type="molecule type" value="Genomic_DNA"/>
</dbReference>
<dbReference type="HOGENOM" id="CLU_866494_0_0_1"/>
<dbReference type="Proteomes" id="UP000027361">
    <property type="component" value="Unassembled WGS sequence"/>
</dbReference>
<dbReference type="AlphaFoldDB" id="A0A066WEB6"/>
<feature type="compositionally biased region" description="Basic and acidic residues" evidence="1">
    <location>
        <begin position="265"/>
        <end position="277"/>
    </location>
</feature>
<evidence type="ECO:0000313" key="4">
    <source>
        <dbReference type="Proteomes" id="UP000027361"/>
    </source>
</evidence>
<evidence type="ECO:0000256" key="1">
    <source>
        <dbReference type="SAM" id="MobiDB-lite"/>
    </source>
</evidence>
<dbReference type="RefSeq" id="XP_013244600.1">
    <property type="nucleotide sequence ID" value="XM_013389146.1"/>
</dbReference>
<reference evidence="3 4" key="1">
    <citation type="submission" date="2014-05" db="EMBL/GenBank/DDBJ databases">
        <title>Draft genome sequence of a rare smut relative, Tilletiaria anomala UBC 951.</title>
        <authorList>
            <consortium name="DOE Joint Genome Institute"/>
            <person name="Toome M."/>
            <person name="Kuo A."/>
            <person name="Henrissat B."/>
            <person name="Lipzen A."/>
            <person name="Tritt A."/>
            <person name="Yoshinaga Y."/>
            <person name="Zane M."/>
            <person name="Barry K."/>
            <person name="Grigoriev I.V."/>
            <person name="Spatafora J.W."/>
            <person name="Aimea M.C."/>
        </authorList>
    </citation>
    <scope>NUCLEOTIDE SEQUENCE [LARGE SCALE GENOMIC DNA]</scope>
    <source>
        <strain evidence="3 4">UBC 951</strain>
    </source>
</reference>
<evidence type="ECO:0000259" key="2">
    <source>
        <dbReference type="Pfam" id="PF10419"/>
    </source>
</evidence>
<feature type="compositionally biased region" description="Acidic residues" evidence="1">
    <location>
        <begin position="63"/>
        <end position="73"/>
    </location>
</feature>
<dbReference type="InParanoid" id="A0A066WEB6"/>
<protein>
    <recommendedName>
        <fullName evidence="2">Transcription factor TFIIIC triple barrel domain-containing protein</fullName>
    </recommendedName>
</protein>
<dbReference type="STRING" id="1037660.A0A066WEB6"/>
<evidence type="ECO:0000313" key="3">
    <source>
        <dbReference type="EMBL" id="KDN50848.1"/>
    </source>
</evidence>
<sequence length="321" mass="35782">MSRRVRTFADSDRHTNPLLDASWKRVDTFREEGPQRSPERLKGSPNAVIDSREDEGVVRAADEVDETDADSDLQNEGRRMDAKGPESRASHSQDPEAEENEAWEYEEDEIYVTLDLGKPGLQQIASVDCAITGLDTDTPWLKLGRTLYKGEWHELYGSEILLHDAKNSYGQRELRPLASATTVTKQTQGPSITSHRILFTPVRRAESKSVQETTRAAANHLAEFKHFPGLAVHDASTKQPKKPMSEMTYAEKWQDVLDKALARREKAAAKGRLDPVRSTRGIGPYSRKMPEVADDDNESGQSNNGAGLGWSEIDHKTDSAA</sequence>
<dbReference type="GeneID" id="25266406"/>
<organism evidence="3 4">
    <name type="scientific">Tilletiaria anomala (strain ATCC 24038 / CBS 436.72 / UBC 951)</name>
    <dbReference type="NCBI Taxonomy" id="1037660"/>
    <lineage>
        <taxon>Eukaryota</taxon>
        <taxon>Fungi</taxon>
        <taxon>Dikarya</taxon>
        <taxon>Basidiomycota</taxon>
        <taxon>Ustilaginomycotina</taxon>
        <taxon>Exobasidiomycetes</taxon>
        <taxon>Georgefischeriales</taxon>
        <taxon>Tilletiariaceae</taxon>
        <taxon>Tilletiaria</taxon>
    </lineage>
</organism>
<feature type="compositionally biased region" description="Basic and acidic residues" evidence="1">
    <location>
        <begin position="50"/>
        <end position="62"/>
    </location>
</feature>